<dbReference type="AlphaFoldDB" id="A0AAD9VEX9"/>
<keyword evidence="5" id="KW-1185">Reference proteome</keyword>
<evidence type="ECO:0000313" key="4">
    <source>
        <dbReference type="EMBL" id="KAK2571400.1"/>
    </source>
</evidence>
<keyword evidence="1" id="KW-0853">WD repeat</keyword>
<keyword evidence="2" id="KW-0677">Repeat</keyword>
<dbReference type="GO" id="GO:0097730">
    <property type="term" value="C:non-motile cilium"/>
    <property type="evidence" value="ECO:0007669"/>
    <property type="project" value="TreeGrafter"/>
</dbReference>
<dbReference type="GO" id="GO:0035721">
    <property type="term" value="P:intraciliary retrograde transport"/>
    <property type="evidence" value="ECO:0007669"/>
    <property type="project" value="TreeGrafter"/>
</dbReference>
<sequence>MARTAYDKLQSLKIPQRFQESIDLGSVTIRSKPFHDSEELLPMCYRCSTTNPLLNNKGNQCINCRQPFVYSFSSFEVLPLVEFVLEDGISDEEALKLIEKDSAKSGSRKKNSSTWQERDMGSILHAVHSMIV</sequence>
<dbReference type="PANTHER" id="PTHR12764">
    <property type="entry name" value="WD REPEAT DOMAIN-RELATED"/>
    <property type="match status" value="1"/>
</dbReference>
<gene>
    <name evidence="4" type="ORF">P5673_003991</name>
</gene>
<dbReference type="PANTHER" id="PTHR12764:SF4">
    <property type="entry name" value="INTRAFLAGELLAR TRANSPORT PROTEIN 122 HOMOLOG"/>
    <property type="match status" value="1"/>
</dbReference>
<accession>A0AAD9VEX9</accession>
<dbReference type="GO" id="GO:1905515">
    <property type="term" value="P:non-motile cilium assembly"/>
    <property type="evidence" value="ECO:0007669"/>
    <property type="project" value="TreeGrafter"/>
</dbReference>
<name>A0AAD9VEX9_ACRCE</name>
<dbReference type="Proteomes" id="UP001249851">
    <property type="component" value="Unassembled WGS sequence"/>
</dbReference>
<protein>
    <submittedName>
        <fullName evidence="4">Intraflagellar transport protein 122-like protein</fullName>
    </submittedName>
</protein>
<reference evidence="4" key="1">
    <citation type="journal article" date="2023" name="G3 (Bethesda)">
        <title>Whole genome assembly and annotation of the endangered Caribbean coral Acropora cervicornis.</title>
        <authorList>
            <person name="Selwyn J.D."/>
            <person name="Vollmer S.V."/>
        </authorList>
    </citation>
    <scope>NUCLEOTIDE SEQUENCE</scope>
    <source>
        <strain evidence="4">K2</strain>
    </source>
</reference>
<evidence type="ECO:0000256" key="2">
    <source>
        <dbReference type="ARBA" id="ARBA00022737"/>
    </source>
</evidence>
<dbReference type="GO" id="GO:0061512">
    <property type="term" value="P:protein localization to cilium"/>
    <property type="evidence" value="ECO:0007669"/>
    <property type="project" value="TreeGrafter"/>
</dbReference>
<comment type="caution">
    <text evidence="4">The sequence shown here is derived from an EMBL/GenBank/DDBJ whole genome shotgun (WGS) entry which is preliminary data.</text>
</comment>
<dbReference type="GO" id="GO:0030991">
    <property type="term" value="C:intraciliary transport particle A"/>
    <property type="evidence" value="ECO:0007669"/>
    <property type="project" value="TreeGrafter"/>
</dbReference>
<evidence type="ECO:0000313" key="5">
    <source>
        <dbReference type="Proteomes" id="UP001249851"/>
    </source>
</evidence>
<proteinExistence type="predicted"/>
<feature type="domain" description="IFT122 zinc ribbon" evidence="3">
    <location>
        <begin position="37"/>
        <end position="81"/>
    </location>
</feature>
<evidence type="ECO:0000256" key="1">
    <source>
        <dbReference type="ARBA" id="ARBA00022574"/>
    </source>
</evidence>
<dbReference type="EMBL" id="JARQWQ010000006">
    <property type="protein sequence ID" value="KAK2571400.1"/>
    <property type="molecule type" value="Genomic_DNA"/>
</dbReference>
<reference evidence="4" key="2">
    <citation type="journal article" date="2023" name="Science">
        <title>Genomic signatures of disease resistance in endangered staghorn corals.</title>
        <authorList>
            <person name="Vollmer S.V."/>
            <person name="Selwyn J.D."/>
            <person name="Despard B.A."/>
            <person name="Roesel C.L."/>
        </authorList>
    </citation>
    <scope>NUCLEOTIDE SEQUENCE</scope>
    <source>
        <strain evidence="4">K2</strain>
    </source>
</reference>
<dbReference type="InterPro" id="IPR056838">
    <property type="entry name" value="Zn_ribbon_IFT122"/>
</dbReference>
<evidence type="ECO:0000259" key="3">
    <source>
        <dbReference type="Pfam" id="PF25144"/>
    </source>
</evidence>
<organism evidence="4 5">
    <name type="scientific">Acropora cervicornis</name>
    <name type="common">Staghorn coral</name>
    <dbReference type="NCBI Taxonomy" id="6130"/>
    <lineage>
        <taxon>Eukaryota</taxon>
        <taxon>Metazoa</taxon>
        <taxon>Cnidaria</taxon>
        <taxon>Anthozoa</taxon>
        <taxon>Hexacorallia</taxon>
        <taxon>Scleractinia</taxon>
        <taxon>Astrocoeniina</taxon>
        <taxon>Acroporidae</taxon>
        <taxon>Acropora</taxon>
    </lineage>
</organism>
<dbReference type="InterPro" id="IPR039857">
    <property type="entry name" value="Ift122/121"/>
</dbReference>
<dbReference type="Pfam" id="PF25144">
    <property type="entry name" value="Zn_ribbon_IFT122"/>
    <property type="match status" value="1"/>
</dbReference>